<sequence>MKRLITVALAMSGFAGASAYSDLISALERAQSRVLIFAPSLYDVELGEAVRRARLDTIRSVNVKILSVSYYNYQPKSIMLSLALAGVPVYEAQVASTSGIIIVDNQGWKGEYLGRFANAQVASMTPEEINRTLRWFKSTFQKANVLTQVEAFNRLTKVTP</sequence>
<accession>A0A7X1TTB0</accession>
<name>A0A7X1TTB0_9DEIO</name>
<dbReference type="Proteomes" id="UP000484842">
    <property type="component" value="Unassembled WGS sequence"/>
</dbReference>
<dbReference type="SUPFAM" id="SSF56024">
    <property type="entry name" value="Phospholipase D/nuclease"/>
    <property type="match status" value="1"/>
</dbReference>
<protein>
    <submittedName>
        <fullName evidence="2">Uncharacterized protein</fullName>
    </submittedName>
</protein>
<dbReference type="AlphaFoldDB" id="A0A7X1TTB0"/>
<organism evidence="2 3">
    <name type="scientific">Deinococcus terrestris</name>
    <dbReference type="NCBI Taxonomy" id="2651870"/>
    <lineage>
        <taxon>Bacteria</taxon>
        <taxon>Thermotogati</taxon>
        <taxon>Deinococcota</taxon>
        <taxon>Deinococci</taxon>
        <taxon>Deinococcales</taxon>
        <taxon>Deinococcaceae</taxon>
        <taxon>Deinococcus</taxon>
    </lineage>
</organism>
<evidence type="ECO:0000313" key="3">
    <source>
        <dbReference type="Proteomes" id="UP000484842"/>
    </source>
</evidence>
<keyword evidence="3" id="KW-1185">Reference proteome</keyword>
<feature type="signal peptide" evidence="1">
    <location>
        <begin position="1"/>
        <end position="19"/>
    </location>
</feature>
<evidence type="ECO:0000313" key="2">
    <source>
        <dbReference type="EMBL" id="MPY68217.1"/>
    </source>
</evidence>
<feature type="chain" id="PRO_5031077821" evidence="1">
    <location>
        <begin position="20"/>
        <end position="160"/>
    </location>
</feature>
<evidence type="ECO:0000256" key="1">
    <source>
        <dbReference type="SAM" id="SignalP"/>
    </source>
</evidence>
<keyword evidence="1" id="KW-0732">Signal</keyword>
<proteinExistence type="predicted"/>
<dbReference type="RefSeq" id="WP_152872527.1">
    <property type="nucleotide sequence ID" value="NZ_WBSL01000018.1"/>
</dbReference>
<reference evidence="2 3" key="1">
    <citation type="submission" date="2019-10" db="EMBL/GenBank/DDBJ databases">
        <title>Deinococcus sp. isolated from soil.</title>
        <authorList>
            <person name="Li Y."/>
            <person name="Wang J."/>
        </authorList>
    </citation>
    <scope>NUCLEOTIDE SEQUENCE [LARGE SCALE GENOMIC DNA]</scope>
    <source>
        <strain evidence="2 3">SDU3-2</strain>
    </source>
</reference>
<dbReference type="Gene3D" id="3.30.870.10">
    <property type="entry name" value="Endonuclease Chain A"/>
    <property type="match status" value="1"/>
</dbReference>
<comment type="caution">
    <text evidence="2">The sequence shown here is derived from an EMBL/GenBank/DDBJ whole genome shotgun (WGS) entry which is preliminary data.</text>
</comment>
<dbReference type="EMBL" id="WBSL01000018">
    <property type="protein sequence ID" value="MPY68217.1"/>
    <property type="molecule type" value="Genomic_DNA"/>
</dbReference>
<gene>
    <name evidence="2" type="ORF">F8S09_16295</name>
</gene>